<evidence type="ECO:0000313" key="13">
    <source>
        <dbReference type="EMBL" id="KUG05256.1"/>
    </source>
</evidence>
<dbReference type="AlphaFoldDB" id="A0A0W8E9F6"/>
<evidence type="ECO:0000256" key="7">
    <source>
        <dbReference type="ARBA" id="ARBA00022833"/>
    </source>
</evidence>
<dbReference type="GO" id="GO:0006508">
    <property type="term" value="P:proteolysis"/>
    <property type="evidence" value="ECO:0007669"/>
    <property type="project" value="UniProtKB-KW"/>
</dbReference>
<evidence type="ECO:0000256" key="4">
    <source>
        <dbReference type="ARBA" id="ARBA00022692"/>
    </source>
</evidence>
<dbReference type="InterPro" id="IPR001915">
    <property type="entry name" value="Peptidase_M48"/>
</dbReference>
<organism evidence="13">
    <name type="scientific">hydrocarbon metagenome</name>
    <dbReference type="NCBI Taxonomy" id="938273"/>
    <lineage>
        <taxon>unclassified sequences</taxon>
        <taxon>metagenomes</taxon>
        <taxon>ecological metagenomes</taxon>
    </lineage>
</organism>
<evidence type="ECO:0000256" key="5">
    <source>
        <dbReference type="ARBA" id="ARBA00022723"/>
    </source>
</evidence>
<keyword evidence="7" id="KW-0862">Zinc</keyword>
<keyword evidence="4 11" id="KW-0812">Transmembrane</keyword>
<dbReference type="PANTHER" id="PTHR43221:SF2">
    <property type="entry name" value="PROTEASE HTPX HOMOLOG"/>
    <property type="match status" value="1"/>
</dbReference>
<evidence type="ECO:0000256" key="10">
    <source>
        <dbReference type="ARBA" id="ARBA00023136"/>
    </source>
</evidence>
<proteinExistence type="predicted"/>
<dbReference type="GO" id="GO:0004222">
    <property type="term" value="F:metalloendopeptidase activity"/>
    <property type="evidence" value="ECO:0007669"/>
    <property type="project" value="InterPro"/>
</dbReference>
<keyword evidence="2" id="KW-1003">Cell membrane</keyword>
<dbReference type="PANTHER" id="PTHR43221">
    <property type="entry name" value="PROTEASE HTPX"/>
    <property type="match status" value="1"/>
</dbReference>
<keyword evidence="6" id="KW-0378">Hydrolase</keyword>
<dbReference type="InterPro" id="IPR050083">
    <property type="entry name" value="HtpX_protease"/>
</dbReference>
<feature type="transmembrane region" description="Helical" evidence="11">
    <location>
        <begin position="186"/>
        <end position="211"/>
    </location>
</feature>
<keyword evidence="9" id="KW-0482">Metalloprotease</keyword>
<name>A0A0W8E9F6_9ZZZZ</name>
<dbReference type="EMBL" id="LNQE01001822">
    <property type="protein sequence ID" value="KUG05256.1"/>
    <property type="molecule type" value="Genomic_DNA"/>
</dbReference>
<sequence length="295" mass="33563">MRLIMSACNLLVASLICLVLLYLTIGVPMSLLGTEITKLMVMQTYTGIVLILFILDLILLKIGYLKKQYLKNTPGLRLASELDRRRLFHILDDVCNKFDVKKPKVYIAESSSVNASVVGDDVLVVCRGMLNFATKSELHAILAHEIGHIKHKDNVFTQFNHIIRMLTDGAFVLAYKPFDWHKENEFFFIIGLLSLPLIIGSFILAAFKYYIDRAIQLVERLGSPLIEYRADSYAINAGLGEHLISFGEKMMEQFPEERKDCIFLSTHPTWKKRVEAARKLQEEVLAHEGTTGNRD</sequence>
<dbReference type="Pfam" id="PF01435">
    <property type="entry name" value="Peptidase_M48"/>
    <property type="match status" value="1"/>
</dbReference>
<evidence type="ECO:0000256" key="1">
    <source>
        <dbReference type="ARBA" id="ARBA00001947"/>
    </source>
</evidence>
<protein>
    <submittedName>
        <fullName evidence="13">Putative protease htpx</fullName>
    </submittedName>
</protein>
<keyword evidence="8 11" id="KW-1133">Transmembrane helix</keyword>
<evidence type="ECO:0000256" key="3">
    <source>
        <dbReference type="ARBA" id="ARBA00022670"/>
    </source>
</evidence>
<dbReference type="Gene3D" id="3.30.2010.10">
    <property type="entry name" value="Metalloproteases ('zincins'), catalytic domain"/>
    <property type="match status" value="1"/>
</dbReference>
<evidence type="ECO:0000256" key="8">
    <source>
        <dbReference type="ARBA" id="ARBA00022989"/>
    </source>
</evidence>
<keyword evidence="5" id="KW-0479">Metal-binding</keyword>
<feature type="transmembrane region" description="Helical" evidence="11">
    <location>
        <begin position="42"/>
        <end position="62"/>
    </location>
</feature>
<feature type="domain" description="Peptidase M48" evidence="12">
    <location>
        <begin position="84"/>
        <end position="280"/>
    </location>
</feature>
<comment type="caution">
    <text evidence="13">The sequence shown here is derived from an EMBL/GenBank/DDBJ whole genome shotgun (WGS) entry which is preliminary data.</text>
</comment>
<keyword evidence="10 11" id="KW-0472">Membrane</keyword>
<keyword evidence="3 13" id="KW-0645">Protease</keyword>
<dbReference type="GO" id="GO:0046872">
    <property type="term" value="F:metal ion binding"/>
    <property type="evidence" value="ECO:0007669"/>
    <property type="project" value="UniProtKB-KW"/>
</dbReference>
<evidence type="ECO:0000256" key="2">
    <source>
        <dbReference type="ARBA" id="ARBA00022475"/>
    </source>
</evidence>
<evidence type="ECO:0000256" key="11">
    <source>
        <dbReference type="SAM" id="Phobius"/>
    </source>
</evidence>
<reference evidence="13" key="1">
    <citation type="journal article" date="2015" name="Proc. Natl. Acad. Sci. U.S.A.">
        <title>Networks of energetic and metabolic interactions define dynamics in microbial communities.</title>
        <authorList>
            <person name="Embree M."/>
            <person name="Liu J.K."/>
            <person name="Al-Bassam M.M."/>
            <person name="Zengler K."/>
        </authorList>
    </citation>
    <scope>NUCLEOTIDE SEQUENCE</scope>
</reference>
<evidence type="ECO:0000259" key="12">
    <source>
        <dbReference type="Pfam" id="PF01435"/>
    </source>
</evidence>
<accession>A0A0W8E9F6</accession>
<evidence type="ECO:0000256" key="9">
    <source>
        <dbReference type="ARBA" id="ARBA00023049"/>
    </source>
</evidence>
<evidence type="ECO:0000256" key="6">
    <source>
        <dbReference type="ARBA" id="ARBA00022801"/>
    </source>
</evidence>
<comment type="cofactor">
    <cofactor evidence="1">
        <name>Zn(2+)</name>
        <dbReference type="ChEBI" id="CHEBI:29105"/>
    </cofactor>
</comment>
<gene>
    <name evidence="13" type="ORF">ASZ90_017329</name>
</gene>